<dbReference type="AlphaFoldDB" id="A0A9N9QSP9"/>
<evidence type="ECO:0000313" key="12">
    <source>
        <dbReference type="Proteomes" id="UP001152799"/>
    </source>
</evidence>
<organism evidence="11 12">
    <name type="scientific">Ceutorhynchus assimilis</name>
    <name type="common">cabbage seed weevil</name>
    <dbReference type="NCBI Taxonomy" id="467358"/>
    <lineage>
        <taxon>Eukaryota</taxon>
        <taxon>Metazoa</taxon>
        <taxon>Ecdysozoa</taxon>
        <taxon>Arthropoda</taxon>
        <taxon>Hexapoda</taxon>
        <taxon>Insecta</taxon>
        <taxon>Pterygota</taxon>
        <taxon>Neoptera</taxon>
        <taxon>Endopterygota</taxon>
        <taxon>Coleoptera</taxon>
        <taxon>Polyphaga</taxon>
        <taxon>Cucujiformia</taxon>
        <taxon>Curculionidae</taxon>
        <taxon>Ceutorhynchinae</taxon>
        <taxon>Ceutorhynchus</taxon>
    </lineage>
</organism>
<evidence type="ECO:0000256" key="9">
    <source>
        <dbReference type="PROSITE-ProRule" id="PRU00124"/>
    </source>
</evidence>
<dbReference type="OrthoDB" id="9988974at2759"/>
<evidence type="ECO:0000256" key="6">
    <source>
        <dbReference type="ARBA" id="ARBA00023157"/>
    </source>
</evidence>
<evidence type="ECO:0000313" key="11">
    <source>
        <dbReference type="EMBL" id="CAG9772742.1"/>
    </source>
</evidence>
<dbReference type="GO" id="GO:0043235">
    <property type="term" value="C:receptor complex"/>
    <property type="evidence" value="ECO:0007669"/>
    <property type="project" value="TreeGrafter"/>
</dbReference>
<dbReference type="PROSITE" id="PS01209">
    <property type="entry name" value="LDLRA_1"/>
    <property type="match status" value="2"/>
</dbReference>
<dbReference type="InterPro" id="IPR002172">
    <property type="entry name" value="LDrepeatLR_classA_rpt"/>
</dbReference>
<comment type="subcellular location">
    <subcellularLocation>
        <location evidence="1">Membrane</location>
        <topology evidence="1">Single-pass membrane protein</topology>
    </subcellularLocation>
</comment>
<keyword evidence="5 10" id="KW-0472">Membrane</keyword>
<dbReference type="PRINTS" id="PR00261">
    <property type="entry name" value="LDLRECEPTOR"/>
</dbReference>
<gene>
    <name evidence="11" type="ORF">CEUTPL_LOCUS13147</name>
</gene>
<keyword evidence="7" id="KW-0675">Receptor</keyword>
<dbReference type="InterPro" id="IPR023415">
    <property type="entry name" value="LDLR_class-A_CS"/>
</dbReference>
<dbReference type="InterPro" id="IPR036055">
    <property type="entry name" value="LDL_receptor-like_sf"/>
</dbReference>
<dbReference type="PANTHER" id="PTHR22722">
    <property type="entry name" value="LOW-DENSITY LIPOPROTEIN RECEPTOR-RELATED PROTEIN 2-RELATED"/>
    <property type="match status" value="1"/>
</dbReference>
<dbReference type="SMART" id="SM00192">
    <property type="entry name" value="LDLa"/>
    <property type="match status" value="3"/>
</dbReference>
<feature type="transmembrane region" description="Helical" evidence="10">
    <location>
        <begin position="73"/>
        <end position="95"/>
    </location>
</feature>
<feature type="disulfide bond" evidence="9">
    <location>
        <begin position="250"/>
        <end position="265"/>
    </location>
</feature>
<feature type="disulfide bond" evidence="9">
    <location>
        <begin position="316"/>
        <end position="334"/>
    </location>
</feature>
<dbReference type="EMBL" id="OU892284">
    <property type="protein sequence ID" value="CAG9772742.1"/>
    <property type="molecule type" value="Genomic_DNA"/>
</dbReference>
<keyword evidence="3" id="KW-0677">Repeat</keyword>
<keyword evidence="4 10" id="KW-1133">Transmembrane helix</keyword>
<evidence type="ECO:0000256" key="2">
    <source>
        <dbReference type="ARBA" id="ARBA00022692"/>
    </source>
</evidence>
<proteinExistence type="predicted"/>
<accession>A0A9N9QSP9</accession>
<dbReference type="CDD" id="cd00112">
    <property type="entry name" value="LDLa"/>
    <property type="match status" value="3"/>
</dbReference>
<dbReference type="PROSITE" id="PS50068">
    <property type="entry name" value="LDLRA_2"/>
    <property type="match status" value="3"/>
</dbReference>
<sequence length="352" mass="41187">MILQPCNVELTKVHYYDRNKRSQNMSVSTISREMYQNSFNKNMIIKKNIFGHRWVLKINEQIDPEPKKKNQFLFVYILVFISLILAVSFGIIFSLDYNTFRAENKTTLNRGKILEQNETNLENNTIYITDESNFAHQNLEIIRTLPKNDNNYNNGSRYKETDTSNPYCQNCTNNEVCMKTRETEKPRCILMTDKRDPTGCGGLCKINTEYCKNLDKLFQVYQCLKLKNLLKCPEKTFNCGNMCIPLEKRCNGQIDCINMMDEKECECNLTSHFHCGNQTSCLAKEKICNGKVDCWDKSDEIHCQKNIFCEENYIPCTNGQCIPKEKMCDNKPDCLDRTDEPFWCQQITKSKF</sequence>
<feature type="disulfide bond" evidence="9">
    <location>
        <begin position="309"/>
        <end position="321"/>
    </location>
</feature>
<comment type="caution">
    <text evidence="9">Lacks conserved residue(s) required for the propagation of feature annotation.</text>
</comment>
<evidence type="ECO:0000256" key="8">
    <source>
        <dbReference type="ARBA" id="ARBA00023180"/>
    </source>
</evidence>
<name>A0A9N9QSP9_9CUCU</name>
<evidence type="ECO:0000256" key="7">
    <source>
        <dbReference type="ARBA" id="ARBA00023170"/>
    </source>
</evidence>
<evidence type="ECO:0000256" key="1">
    <source>
        <dbReference type="ARBA" id="ARBA00004167"/>
    </source>
</evidence>
<dbReference type="InterPro" id="IPR051221">
    <property type="entry name" value="LDLR-related"/>
</dbReference>
<keyword evidence="2 10" id="KW-0812">Transmembrane</keyword>
<dbReference type="GO" id="GO:0005886">
    <property type="term" value="C:plasma membrane"/>
    <property type="evidence" value="ECO:0007669"/>
    <property type="project" value="TreeGrafter"/>
</dbReference>
<feature type="disulfide bond" evidence="9">
    <location>
        <begin position="288"/>
        <end position="303"/>
    </location>
</feature>
<evidence type="ECO:0000256" key="4">
    <source>
        <dbReference type="ARBA" id="ARBA00022989"/>
    </source>
</evidence>
<evidence type="ECO:0000256" key="5">
    <source>
        <dbReference type="ARBA" id="ARBA00023136"/>
    </source>
</evidence>
<keyword evidence="6 9" id="KW-1015">Disulfide bond</keyword>
<protein>
    <submittedName>
        <fullName evidence="11">Uncharacterized protein</fullName>
    </submittedName>
</protein>
<evidence type="ECO:0000256" key="3">
    <source>
        <dbReference type="ARBA" id="ARBA00022737"/>
    </source>
</evidence>
<reference evidence="11" key="1">
    <citation type="submission" date="2022-01" db="EMBL/GenBank/DDBJ databases">
        <authorList>
            <person name="King R."/>
        </authorList>
    </citation>
    <scope>NUCLEOTIDE SEQUENCE</scope>
</reference>
<dbReference type="SUPFAM" id="SSF57424">
    <property type="entry name" value="LDL receptor-like module"/>
    <property type="match status" value="3"/>
</dbReference>
<keyword evidence="8" id="KW-0325">Glycoprotein</keyword>
<dbReference type="Proteomes" id="UP001152799">
    <property type="component" value="Chromosome 8"/>
</dbReference>
<dbReference type="Gene3D" id="4.10.400.10">
    <property type="entry name" value="Low-density Lipoprotein Receptor"/>
    <property type="match status" value="3"/>
</dbReference>
<dbReference type="Pfam" id="PF00057">
    <property type="entry name" value="Ldl_recept_a"/>
    <property type="match status" value="3"/>
</dbReference>
<evidence type="ECO:0000256" key="10">
    <source>
        <dbReference type="SAM" id="Phobius"/>
    </source>
</evidence>
<keyword evidence="12" id="KW-1185">Reference proteome</keyword>